<protein>
    <submittedName>
        <fullName evidence="2">Bleomycin resistance protein</fullName>
    </submittedName>
</protein>
<accession>A0A372M7F6</accession>
<dbReference type="InterPro" id="IPR004360">
    <property type="entry name" value="Glyas_Fos-R_dOase_dom"/>
</dbReference>
<dbReference type="InterPro" id="IPR037523">
    <property type="entry name" value="VOC_core"/>
</dbReference>
<evidence type="ECO:0000259" key="1">
    <source>
        <dbReference type="PROSITE" id="PS51819"/>
    </source>
</evidence>
<feature type="domain" description="VOC" evidence="1">
    <location>
        <begin position="1"/>
        <end position="124"/>
    </location>
</feature>
<keyword evidence="3" id="KW-1185">Reference proteome</keyword>
<gene>
    <name evidence="2" type="ORF">DY218_10485</name>
</gene>
<dbReference type="SUPFAM" id="SSF54593">
    <property type="entry name" value="Glyoxalase/Bleomycin resistance protein/Dihydroxybiphenyl dioxygenase"/>
    <property type="match status" value="1"/>
</dbReference>
<proteinExistence type="predicted"/>
<dbReference type="PROSITE" id="PS51819">
    <property type="entry name" value="VOC"/>
    <property type="match status" value="1"/>
</dbReference>
<dbReference type="Pfam" id="PF00903">
    <property type="entry name" value="Glyoxalase"/>
    <property type="match status" value="1"/>
</dbReference>
<dbReference type="AlphaFoldDB" id="A0A372M7F6"/>
<sequence length="126" mass="13905">MSDRTFPLLYAEHVSETAGFYEKLGFAPFRRSPETGDPEYIALRRGQAEMAVVSTAWPPQQYGGTASRGPSFEMFVQVDDLTRTLEKLRADGISVLRSAVDMPWGERIAYVSDPEGNPVALATSTD</sequence>
<dbReference type="Gene3D" id="3.10.180.10">
    <property type="entry name" value="2,3-Dihydroxybiphenyl 1,2-Dioxygenase, domain 1"/>
    <property type="match status" value="1"/>
</dbReference>
<evidence type="ECO:0000313" key="3">
    <source>
        <dbReference type="Proteomes" id="UP000263094"/>
    </source>
</evidence>
<dbReference type="Proteomes" id="UP000263094">
    <property type="component" value="Unassembled WGS sequence"/>
</dbReference>
<name>A0A372M7F6_9ACTN</name>
<evidence type="ECO:0000313" key="2">
    <source>
        <dbReference type="EMBL" id="RFU86789.1"/>
    </source>
</evidence>
<dbReference type="RefSeq" id="WP_128555669.1">
    <property type="nucleotide sequence ID" value="NZ_QUAK01000056.1"/>
</dbReference>
<dbReference type="OrthoDB" id="9798201at2"/>
<reference evidence="2 3" key="1">
    <citation type="submission" date="2018-08" db="EMBL/GenBank/DDBJ databases">
        <title>Isolation, diversity and antifungal activity of Actinobacteria from wheat.</title>
        <authorList>
            <person name="Han C."/>
        </authorList>
    </citation>
    <scope>NUCLEOTIDE SEQUENCE [LARGE SCALE GENOMIC DNA]</scope>
    <source>
        <strain evidence="2 3">NEAU-YY421</strain>
    </source>
</reference>
<organism evidence="2 3">
    <name type="scientific">Streptomyces triticagri</name>
    <dbReference type="NCBI Taxonomy" id="2293568"/>
    <lineage>
        <taxon>Bacteria</taxon>
        <taxon>Bacillati</taxon>
        <taxon>Actinomycetota</taxon>
        <taxon>Actinomycetes</taxon>
        <taxon>Kitasatosporales</taxon>
        <taxon>Streptomycetaceae</taxon>
        <taxon>Streptomyces</taxon>
    </lineage>
</organism>
<comment type="caution">
    <text evidence="2">The sequence shown here is derived from an EMBL/GenBank/DDBJ whole genome shotgun (WGS) entry which is preliminary data.</text>
</comment>
<dbReference type="InterPro" id="IPR029068">
    <property type="entry name" value="Glyas_Bleomycin-R_OHBP_Dase"/>
</dbReference>
<dbReference type="EMBL" id="QUAK01000056">
    <property type="protein sequence ID" value="RFU86789.1"/>
    <property type="molecule type" value="Genomic_DNA"/>
</dbReference>